<dbReference type="InterPro" id="IPR008503">
    <property type="entry name" value="Asp_endopeptidase"/>
</dbReference>
<evidence type="ECO:0000259" key="1">
    <source>
        <dbReference type="Pfam" id="PF05618"/>
    </source>
</evidence>
<dbReference type="SUPFAM" id="SSF50630">
    <property type="entry name" value="Acid proteases"/>
    <property type="match status" value="1"/>
</dbReference>
<reference evidence="2 3" key="1">
    <citation type="submission" date="2021-05" db="EMBL/GenBank/DDBJ databases">
        <authorList>
            <person name="Zhang Z.D."/>
            <person name="Osman G."/>
        </authorList>
    </citation>
    <scope>NUCLEOTIDE SEQUENCE [LARGE SCALE GENOMIC DNA]</scope>
    <source>
        <strain evidence="2 3">KCTC 32217</strain>
    </source>
</reference>
<dbReference type="PANTHER" id="PTHR38037:SF2">
    <property type="entry name" value="ATP-DEPENDENT ZINC PROTEASE DOMAIN-CONTAINING PROTEIN-RELATED"/>
    <property type="match status" value="1"/>
</dbReference>
<evidence type="ECO:0000313" key="3">
    <source>
        <dbReference type="Proteomes" id="UP001319104"/>
    </source>
</evidence>
<dbReference type="Pfam" id="PF05618">
    <property type="entry name" value="Zn_protease"/>
    <property type="match status" value="1"/>
</dbReference>
<dbReference type="Gene3D" id="2.40.70.10">
    <property type="entry name" value="Acid Proteases"/>
    <property type="match status" value="1"/>
</dbReference>
<dbReference type="PANTHER" id="PTHR38037">
    <property type="entry name" value="ZN_PROTEASE DOMAIN-CONTAINING PROTEIN"/>
    <property type="match status" value="1"/>
</dbReference>
<name>A0AAP2CHI1_9BACT</name>
<dbReference type="Proteomes" id="UP001319104">
    <property type="component" value="Unassembled WGS sequence"/>
</dbReference>
<dbReference type="EMBL" id="JAHCMY010000002">
    <property type="protein sequence ID" value="MBS9523709.1"/>
    <property type="molecule type" value="Genomic_DNA"/>
</dbReference>
<proteinExistence type="predicted"/>
<evidence type="ECO:0000313" key="2">
    <source>
        <dbReference type="EMBL" id="MBS9523709.1"/>
    </source>
</evidence>
<comment type="caution">
    <text evidence="2">The sequence shown here is derived from an EMBL/GenBank/DDBJ whole genome shotgun (WGS) entry which is preliminary data.</text>
</comment>
<dbReference type="InterPro" id="IPR021109">
    <property type="entry name" value="Peptidase_aspartic_dom_sf"/>
</dbReference>
<gene>
    <name evidence="2" type="ORF">KI659_06715</name>
</gene>
<dbReference type="RefSeq" id="WP_213944591.1">
    <property type="nucleotide sequence ID" value="NZ_JAHBGI010000009.1"/>
</dbReference>
<accession>A0AAP2CHI1</accession>
<feature type="domain" description="Retropepsin-like aspartic endopeptidase" evidence="1">
    <location>
        <begin position="6"/>
        <end position="136"/>
    </location>
</feature>
<dbReference type="AlphaFoldDB" id="A0AAP2CHI1"/>
<keyword evidence="3" id="KW-1185">Reference proteome</keyword>
<protein>
    <submittedName>
        <fullName evidence="2">RimK/LysX family protein</fullName>
    </submittedName>
</protein>
<sequence>MKQKRIIGRREKITLPKWGLNLISAKVDTGAYTSSIHSEYAEEKTVKGKKVLEFRLLSPGHIKYTGETFQTSNYTQKKVKNSFGQAEIRYKIITKVLMFGEEFEAEFTLSDRSKMRNAILIGRKTLKGRFLVDVDQVNLSHHFKKTTR</sequence>
<organism evidence="2 3">
    <name type="scientific">Litoribacter ruber</name>
    <dbReference type="NCBI Taxonomy" id="702568"/>
    <lineage>
        <taxon>Bacteria</taxon>
        <taxon>Pseudomonadati</taxon>
        <taxon>Bacteroidota</taxon>
        <taxon>Cytophagia</taxon>
        <taxon>Cytophagales</taxon>
        <taxon>Cyclobacteriaceae</taxon>
        <taxon>Litoribacter</taxon>
    </lineage>
</organism>